<keyword evidence="5 6" id="KW-0408">Iron</keyword>
<keyword evidence="2 6" id="KW-0349">Heme</keyword>
<dbReference type="InterPro" id="IPR002327">
    <property type="entry name" value="Cyt_c_1A/1B"/>
</dbReference>
<dbReference type="RefSeq" id="WP_071021114.1">
    <property type="nucleotide sequence ID" value="NZ_CP017755.1"/>
</dbReference>
<evidence type="ECO:0000259" key="8">
    <source>
        <dbReference type="PROSITE" id="PS51007"/>
    </source>
</evidence>
<dbReference type="InterPro" id="IPR009056">
    <property type="entry name" value="Cyt_c-like_dom"/>
</dbReference>
<sequence length="122" mass="12920">MRHALLCALILALPPAAHAAGDALAGKALFTTRCASCHSVGPSARGAFGPQLNGLFGRHAGSTTDYQYSAAMKASGIVWTDATLSAFIQSPDKVVPGTRMRFWGIGNAQQIENLLAYLRTFR</sequence>
<keyword evidence="10" id="KW-1185">Reference proteome</keyword>
<keyword evidence="3 6" id="KW-0479">Metal-binding</keyword>
<proteinExistence type="predicted"/>
<organism evidence="9 10">
    <name type="scientific">Cupriavidus malaysiensis</name>
    <dbReference type="NCBI Taxonomy" id="367825"/>
    <lineage>
        <taxon>Bacteria</taxon>
        <taxon>Pseudomonadati</taxon>
        <taxon>Pseudomonadota</taxon>
        <taxon>Betaproteobacteria</taxon>
        <taxon>Burkholderiales</taxon>
        <taxon>Burkholderiaceae</taxon>
        <taxon>Cupriavidus</taxon>
    </lineage>
</organism>
<dbReference type="PROSITE" id="PS51007">
    <property type="entry name" value="CYTC"/>
    <property type="match status" value="1"/>
</dbReference>
<evidence type="ECO:0000313" key="10">
    <source>
        <dbReference type="Proteomes" id="UP000177515"/>
    </source>
</evidence>
<dbReference type="Gene3D" id="1.10.760.10">
    <property type="entry name" value="Cytochrome c-like domain"/>
    <property type="match status" value="1"/>
</dbReference>
<dbReference type="SUPFAM" id="SSF46626">
    <property type="entry name" value="Cytochrome c"/>
    <property type="match status" value="1"/>
</dbReference>
<feature type="chain" id="PRO_5047434136" evidence="7">
    <location>
        <begin position="20"/>
        <end position="122"/>
    </location>
</feature>
<dbReference type="PRINTS" id="PR00604">
    <property type="entry name" value="CYTCHRMECIAB"/>
</dbReference>
<keyword evidence="7" id="KW-0732">Signal</keyword>
<feature type="domain" description="Cytochrome c" evidence="8">
    <location>
        <begin position="21"/>
        <end position="122"/>
    </location>
</feature>
<evidence type="ECO:0000256" key="6">
    <source>
        <dbReference type="PROSITE-ProRule" id="PRU00433"/>
    </source>
</evidence>
<dbReference type="Pfam" id="PF00034">
    <property type="entry name" value="Cytochrom_C"/>
    <property type="match status" value="1"/>
</dbReference>
<reference evidence="9 10" key="1">
    <citation type="submission" date="2016-10" db="EMBL/GenBank/DDBJ databases">
        <title>Complete genome sequences of three Cupriavidus strains isolated from various Malaysian environments.</title>
        <authorList>
            <person name="Abdullah A.A.-A."/>
            <person name="Shafie N.A.H."/>
            <person name="Lau N.S."/>
        </authorList>
    </citation>
    <scope>NUCLEOTIDE SEQUENCE [LARGE SCALE GENOMIC DNA]</scope>
    <source>
        <strain evidence="9 10">USMAA1020</strain>
    </source>
</reference>
<gene>
    <name evidence="9" type="ORF">BKK80_25055</name>
</gene>
<evidence type="ECO:0000256" key="2">
    <source>
        <dbReference type="ARBA" id="ARBA00022617"/>
    </source>
</evidence>
<dbReference type="Proteomes" id="UP000177515">
    <property type="component" value="Chromosome 2"/>
</dbReference>
<feature type="signal peptide" evidence="7">
    <location>
        <begin position="1"/>
        <end position="19"/>
    </location>
</feature>
<evidence type="ECO:0000256" key="3">
    <source>
        <dbReference type="ARBA" id="ARBA00022723"/>
    </source>
</evidence>
<evidence type="ECO:0000313" key="9">
    <source>
        <dbReference type="EMBL" id="AOZ09103.1"/>
    </source>
</evidence>
<dbReference type="PANTHER" id="PTHR11961">
    <property type="entry name" value="CYTOCHROME C"/>
    <property type="match status" value="1"/>
</dbReference>
<name>A0ABM6FBN2_9BURK</name>
<dbReference type="EMBL" id="CP017755">
    <property type="protein sequence ID" value="AOZ09103.1"/>
    <property type="molecule type" value="Genomic_DNA"/>
</dbReference>
<dbReference type="InterPro" id="IPR036909">
    <property type="entry name" value="Cyt_c-like_dom_sf"/>
</dbReference>
<evidence type="ECO:0000256" key="7">
    <source>
        <dbReference type="SAM" id="SignalP"/>
    </source>
</evidence>
<keyword evidence="1" id="KW-0813">Transport</keyword>
<keyword evidence="4" id="KW-0249">Electron transport</keyword>
<accession>A0ABM6FBN2</accession>
<evidence type="ECO:0000256" key="5">
    <source>
        <dbReference type="ARBA" id="ARBA00023004"/>
    </source>
</evidence>
<evidence type="ECO:0000256" key="1">
    <source>
        <dbReference type="ARBA" id="ARBA00022448"/>
    </source>
</evidence>
<evidence type="ECO:0000256" key="4">
    <source>
        <dbReference type="ARBA" id="ARBA00022982"/>
    </source>
</evidence>
<protein>
    <submittedName>
        <fullName evidence="9">Cytochrome c family protein</fullName>
    </submittedName>
</protein>